<organism evidence="1 2">
    <name type="scientific">Stylosanthes scabra</name>
    <dbReference type="NCBI Taxonomy" id="79078"/>
    <lineage>
        <taxon>Eukaryota</taxon>
        <taxon>Viridiplantae</taxon>
        <taxon>Streptophyta</taxon>
        <taxon>Embryophyta</taxon>
        <taxon>Tracheophyta</taxon>
        <taxon>Spermatophyta</taxon>
        <taxon>Magnoliopsida</taxon>
        <taxon>eudicotyledons</taxon>
        <taxon>Gunneridae</taxon>
        <taxon>Pentapetalae</taxon>
        <taxon>rosids</taxon>
        <taxon>fabids</taxon>
        <taxon>Fabales</taxon>
        <taxon>Fabaceae</taxon>
        <taxon>Papilionoideae</taxon>
        <taxon>50 kb inversion clade</taxon>
        <taxon>dalbergioids sensu lato</taxon>
        <taxon>Dalbergieae</taxon>
        <taxon>Pterocarpus clade</taxon>
        <taxon>Stylosanthes</taxon>
    </lineage>
</organism>
<sequence length="84" mass="9330">MARDSPSSNNLDAYLASSTIITFDRFIPLFHGPYCSSIRPSVVLVFCDARAWAFISCVLGPSHPSHTHHVVLRTNASLHDGRYK</sequence>
<protein>
    <submittedName>
        <fullName evidence="1">Uncharacterized protein</fullName>
    </submittedName>
</protein>
<reference evidence="1 2" key="1">
    <citation type="journal article" date="2023" name="Plants (Basel)">
        <title>Bridging the Gap: Combining Genomics and Transcriptomics Approaches to Understand Stylosanthes scabra, an Orphan Legume from the Brazilian Caatinga.</title>
        <authorList>
            <person name="Ferreira-Neto J.R.C."/>
            <person name="da Silva M.D."/>
            <person name="Binneck E."/>
            <person name="de Melo N.F."/>
            <person name="da Silva R.H."/>
            <person name="de Melo A.L.T.M."/>
            <person name="Pandolfi V."/>
            <person name="Bustamante F.O."/>
            <person name="Brasileiro-Vidal A.C."/>
            <person name="Benko-Iseppon A.M."/>
        </authorList>
    </citation>
    <scope>NUCLEOTIDE SEQUENCE [LARGE SCALE GENOMIC DNA]</scope>
    <source>
        <tissue evidence="1">Leaves</tissue>
    </source>
</reference>
<gene>
    <name evidence="1" type="ORF">PIB30_087772</name>
</gene>
<evidence type="ECO:0000313" key="2">
    <source>
        <dbReference type="Proteomes" id="UP001341840"/>
    </source>
</evidence>
<dbReference type="Proteomes" id="UP001341840">
    <property type="component" value="Unassembled WGS sequence"/>
</dbReference>
<feature type="non-terminal residue" evidence="1">
    <location>
        <position position="84"/>
    </location>
</feature>
<name>A0ABU6TU17_9FABA</name>
<comment type="caution">
    <text evidence="1">The sequence shown here is derived from an EMBL/GenBank/DDBJ whole genome shotgun (WGS) entry which is preliminary data.</text>
</comment>
<evidence type="ECO:0000313" key="1">
    <source>
        <dbReference type="EMBL" id="MED6152009.1"/>
    </source>
</evidence>
<keyword evidence="2" id="KW-1185">Reference proteome</keyword>
<proteinExistence type="predicted"/>
<dbReference type="EMBL" id="JASCZI010092181">
    <property type="protein sequence ID" value="MED6152009.1"/>
    <property type="molecule type" value="Genomic_DNA"/>
</dbReference>
<accession>A0ABU6TU17</accession>